<reference evidence="2 3" key="1">
    <citation type="submission" date="2018-11" db="EMBL/GenBank/DDBJ databases">
        <title>Genome sequence of Apiotrichum porosum DSM 27194.</title>
        <authorList>
            <person name="Aliyu H."/>
            <person name="Gorte O."/>
            <person name="Ochsenreither K."/>
        </authorList>
    </citation>
    <scope>NUCLEOTIDE SEQUENCE [LARGE SCALE GENOMIC DNA]</scope>
    <source>
        <strain evidence="2 3">DSM 27194</strain>
    </source>
</reference>
<accession>A0A427XEW5</accession>
<feature type="compositionally biased region" description="Basic and acidic residues" evidence="1">
    <location>
        <begin position="179"/>
        <end position="205"/>
    </location>
</feature>
<protein>
    <submittedName>
        <fullName evidence="2">Uncharacterized protein</fullName>
    </submittedName>
</protein>
<organism evidence="2 3">
    <name type="scientific">Apiotrichum porosum</name>
    <dbReference type="NCBI Taxonomy" id="105984"/>
    <lineage>
        <taxon>Eukaryota</taxon>
        <taxon>Fungi</taxon>
        <taxon>Dikarya</taxon>
        <taxon>Basidiomycota</taxon>
        <taxon>Agaricomycotina</taxon>
        <taxon>Tremellomycetes</taxon>
        <taxon>Trichosporonales</taxon>
        <taxon>Trichosporonaceae</taxon>
        <taxon>Apiotrichum</taxon>
    </lineage>
</organism>
<name>A0A427XEW5_9TREE</name>
<evidence type="ECO:0000313" key="3">
    <source>
        <dbReference type="Proteomes" id="UP000279236"/>
    </source>
</evidence>
<gene>
    <name evidence="2" type="ORF">EHS24_003368</name>
</gene>
<comment type="caution">
    <text evidence="2">The sequence shown here is derived from an EMBL/GenBank/DDBJ whole genome shotgun (WGS) entry which is preliminary data.</text>
</comment>
<keyword evidence="3" id="KW-1185">Reference proteome</keyword>
<dbReference type="EMBL" id="RSCE01000016">
    <property type="protein sequence ID" value="RSH77405.1"/>
    <property type="molecule type" value="Genomic_DNA"/>
</dbReference>
<proteinExistence type="predicted"/>
<feature type="compositionally biased region" description="Polar residues" evidence="1">
    <location>
        <begin position="167"/>
        <end position="178"/>
    </location>
</feature>
<evidence type="ECO:0000256" key="1">
    <source>
        <dbReference type="SAM" id="MobiDB-lite"/>
    </source>
</evidence>
<dbReference type="Proteomes" id="UP000279236">
    <property type="component" value="Unassembled WGS sequence"/>
</dbReference>
<sequence length="260" mass="28528">MGTRGLLGFLINGERYGSYNHWDSYPEGLGAEIVKFILSLDEEQIKTMAERVEALEWVSVKDYGEYNLQMTEPLPLILAGTVTSMPDKSDFIHDWLCCEWAYYIEDFKQRVMEVWSGARQVGEIIRFADMSPGCIAGWVDALNECRSQAAALNRAMPATDSDKETTTDAQSQSTANGTNKHDDSEADTEGDKAPKNTKDAEDPKANEVVIPDQKLSRTEAAHQRDLQAIAAATGGIGISVVGPDAFDRLILAMGNASRAT</sequence>
<dbReference type="RefSeq" id="XP_028472552.1">
    <property type="nucleotide sequence ID" value="XM_028619056.1"/>
</dbReference>
<dbReference type="GeneID" id="39587911"/>
<evidence type="ECO:0000313" key="2">
    <source>
        <dbReference type="EMBL" id="RSH77405.1"/>
    </source>
</evidence>
<dbReference type="AlphaFoldDB" id="A0A427XEW5"/>
<feature type="region of interest" description="Disordered" evidence="1">
    <location>
        <begin position="155"/>
        <end position="210"/>
    </location>
</feature>
<dbReference type="OrthoDB" id="2584121at2759"/>